<dbReference type="Proteomes" id="UP001458880">
    <property type="component" value="Unassembled WGS sequence"/>
</dbReference>
<dbReference type="AlphaFoldDB" id="A0AAW1LRQ3"/>
<evidence type="ECO:0000313" key="3">
    <source>
        <dbReference type="Proteomes" id="UP001458880"/>
    </source>
</evidence>
<feature type="region of interest" description="Disordered" evidence="1">
    <location>
        <begin position="1"/>
        <end position="68"/>
    </location>
</feature>
<organism evidence="2 3">
    <name type="scientific">Popillia japonica</name>
    <name type="common">Japanese beetle</name>
    <dbReference type="NCBI Taxonomy" id="7064"/>
    <lineage>
        <taxon>Eukaryota</taxon>
        <taxon>Metazoa</taxon>
        <taxon>Ecdysozoa</taxon>
        <taxon>Arthropoda</taxon>
        <taxon>Hexapoda</taxon>
        <taxon>Insecta</taxon>
        <taxon>Pterygota</taxon>
        <taxon>Neoptera</taxon>
        <taxon>Endopterygota</taxon>
        <taxon>Coleoptera</taxon>
        <taxon>Polyphaga</taxon>
        <taxon>Scarabaeiformia</taxon>
        <taxon>Scarabaeidae</taxon>
        <taxon>Rutelinae</taxon>
        <taxon>Popillia</taxon>
    </lineage>
</organism>
<name>A0AAW1LRQ3_POPJA</name>
<protein>
    <submittedName>
        <fullName evidence="2">Uncharacterized protein</fullName>
    </submittedName>
</protein>
<comment type="caution">
    <text evidence="2">The sequence shown here is derived from an EMBL/GenBank/DDBJ whole genome shotgun (WGS) entry which is preliminary data.</text>
</comment>
<reference evidence="2 3" key="1">
    <citation type="journal article" date="2024" name="BMC Genomics">
        <title>De novo assembly and annotation of Popillia japonica's genome with initial clues to its potential as an invasive pest.</title>
        <authorList>
            <person name="Cucini C."/>
            <person name="Boschi S."/>
            <person name="Funari R."/>
            <person name="Cardaioli E."/>
            <person name="Iannotti N."/>
            <person name="Marturano G."/>
            <person name="Paoli F."/>
            <person name="Bruttini M."/>
            <person name="Carapelli A."/>
            <person name="Frati F."/>
            <person name="Nardi F."/>
        </authorList>
    </citation>
    <scope>NUCLEOTIDE SEQUENCE [LARGE SCALE GENOMIC DNA]</scope>
    <source>
        <strain evidence="2">DMR45628</strain>
    </source>
</reference>
<feature type="compositionally biased region" description="Polar residues" evidence="1">
    <location>
        <begin position="54"/>
        <end position="68"/>
    </location>
</feature>
<accession>A0AAW1LRQ3</accession>
<gene>
    <name evidence="2" type="ORF">QE152_g11392</name>
</gene>
<dbReference type="EMBL" id="JASPKY010000110">
    <property type="protein sequence ID" value="KAK9736667.1"/>
    <property type="molecule type" value="Genomic_DNA"/>
</dbReference>
<proteinExistence type="predicted"/>
<feature type="compositionally biased region" description="Polar residues" evidence="1">
    <location>
        <begin position="9"/>
        <end position="19"/>
    </location>
</feature>
<evidence type="ECO:0000313" key="2">
    <source>
        <dbReference type="EMBL" id="KAK9736667.1"/>
    </source>
</evidence>
<sequence length="96" mass="10673">MVDGRKSFSKTLPTASISPETREGKRSTKKRQLCVVGKRNVGDDASGMRKRTVRTPQETSAQKQTTRNGIARKFLLSTGYMGETRKVPAPACIFKR</sequence>
<evidence type="ECO:0000256" key="1">
    <source>
        <dbReference type="SAM" id="MobiDB-lite"/>
    </source>
</evidence>
<keyword evidence="3" id="KW-1185">Reference proteome</keyword>